<dbReference type="SUPFAM" id="SSF47336">
    <property type="entry name" value="ACP-like"/>
    <property type="match status" value="1"/>
</dbReference>
<evidence type="ECO:0000259" key="3">
    <source>
        <dbReference type="Pfam" id="PF07993"/>
    </source>
</evidence>
<dbReference type="Gene3D" id="1.10.1200.10">
    <property type="entry name" value="ACP-like"/>
    <property type="match status" value="1"/>
</dbReference>
<evidence type="ECO:0000256" key="1">
    <source>
        <dbReference type="ARBA" id="ARBA00022450"/>
    </source>
</evidence>
<dbReference type="Pfam" id="PF07993">
    <property type="entry name" value="NAD_binding_4"/>
    <property type="match status" value="1"/>
</dbReference>
<dbReference type="EMBL" id="CAXLJM020000085">
    <property type="protein sequence ID" value="CAL8130877.1"/>
    <property type="molecule type" value="Genomic_DNA"/>
</dbReference>
<dbReference type="InterPro" id="IPR036736">
    <property type="entry name" value="ACP-like_sf"/>
</dbReference>
<name>A0ABP1RMG3_9HEXA</name>
<evidence type="ECO:0000313" key="5">
    <source>
        <dbReference type="Proteomes" id="UP001642540"/>
    </source>
</evidence>
<organism evidence="4 5">
    <name type="scientific">Orchesella dallaii</name>
    <dbReference type="NCBI Taxonomy" id="48710"/>
    <lineage>
        <taxon>Eukaryota</taxon>
        <taxon>Metazoa</taxon>
        <taxon>Ecdysozoa</taxon>
        <taxon>Arthropoda</taxon>
        <taxon>Hexapoda</taxon>
        <taxon>Collembola</taxon>
        <taxon>Entomobryomorpha</taxon>
        <taxon>Entomobryoidea</taxon>
        <taxon>Orchesellidae</taxon>
        <taxon>Orchesellinae</taxon>
        <taxon>Orchesella</taxon>
    </lineage>
</organism>
<keyword evidence="1" id="KW-0596">Phosphopantetheine</keyword>
<dbReference type="InterPro" id="IPR036291">
    <property type="entry name" value="NAD(P)-bd_dom_sf"/>
</dbReference>
<comment type="caution">
    <text evidence="4">The sequence shown here is derived from an EMBL/GenBank/DDBJ whole genome shotgun (WGS) entry which is preliminary data.</text>
</comment>
<keyword evidence="2" id="KW-0597">Phosphoprotein</keyword>
<reference evidence="4 5" key="1">
    <citation type="submission" date="2024-08" db="EMBL/GenBank/DDBJ databases">
        <authorList>
            <person name="Cucini C."/>
            <person name="Frati F."/>
        </authorList>
    </citation>
    <scope>NUCLEOTIDE SEQUENCE [LARGE SCALE GENOMIC DNA]</scope>
</reference>
<dbReference type="Gene3D" id="3.40.50.720">
    <property type="entry name" value="NAD(P)-binding Rossmann-like Domain"/>
    <property type="match status" value="1"/>
</dbReference>
<sequence length="489" mass="54553">MQEMGVDSLMFVEIKNGLQTLLGERFTLSASSLKDANTVNLLSSTLVGLIEGAPDKDLASNMKLTSEEVTNVIREDSHLPEQIRVKAGQVLRNVEEIQTVLLTGCTGTLGPYILKELTSRPQITEVVCLIRPSKSVPSVEERLRNVLSSCDLLSKMDMKKVRCVSGNVAEPNLGLKPDVWSELSKKVDAIINCAACVVHSEQYRKTTSQNDMRAVNIGGIKNVLEFACENKLKYVYHASTLVTAANIDEDSGRLSEKWPEIEDFENVTTLGYPITKFVADVLIKEAVTRGIPAKIFRLPLIVGELETGRCSIAKNHVLLRYLFIMKHGMMPSLPMPMSMLPVDTCAEVTLRLFLDGNAPLGIYNIAHANPDVDQAFVEIAKRFGRHVDVVESEEFVKQVLEADSGDGFSAFKEFYTNDDAMVDFFSSPTLKKWLEGNELKDHNIIWRSSKVESILLGFYERQACQPTMEFVYRNLSFLKSQGLFEKLGL</sequence>
<evidence type="ECO:0000313" key="4">
    <source>
        <dbReference type="EMBL" id="CAL8130877.1"/>
    </source>
</evidence>
<protein>
    <recommendedName>
        <fullName evidence="3">Thioester reductase (TE) domain-containing protein</fullName>
    </recommendedName>
</protein>
<dbReference type="Proteomes" id="UP001642540">
    <property type="component" value="Unassembled WGS sequence"/>
</dbReference>
<accession>A0ABP1RMG3</accession>
<gene>
    <name evidence="4" type="ORF">ODALV1_LOCUS23928</name>
</gene>
<feature type="domain" description="Thioester reductase (TE)" evidence="3">
    <location>
        <begin position="102"/>
        <end position="348"/>
    </location>
</feature>
<proteinExistence type="predicted"/>
<evidence type="ECO:0000256" key="2">
    <source>
        <dbReference type="ARBA" id="ARBA00022553"/>
    </source>
</evidence>
<dbReference type="PANTHER" id="PTHR44845:SF6">
    <property type="entry name" value="BETA-ALANINE-ACTIVATING ENZYME"/>
    <property type="match status" value="1"/>
</dbReference>
<dbReference type="InterPro" id="IPR013120">
    <property type="entry name" value="FAR_NAD-bd"/>
</dbReference>
<dbReference type="PANTHER" id="PTHR44845">
    <property type="entry name" value="CARRIER DOMAIN-CONTAINING PROTEIN"/>
    <property type="match status" value="1"/>
</dbReference>
<dbReference type="SUPFAM" id="SSF51735">
    <property type="entry name" value="NAD(P)-binding Rossmann-fold domains"/>
    <property type="match status" value="1"/>
</dbReference>
<keyword evidence="5" id="KW-1185">Reference proteome</keyword>